<dbReference type="AlphaFoldDB" id="A0A1B2I6A9"/>
<evidence type="ECO:0000313" key="7">
    <source>
        <dbReference type="EMBL" id="ANZ45500.1"/>
    </source>
</evidence>
<evidence type="ECO:0000256" key="3">
    <source>
        <dbReference type="ARBA" id="ARBA00023004"/>
    </source>
</evidence>
<evidence type="ECO:0000256" key="1">
    <source>
        <dbReference type="ARBA" id="ARBA00022434"/>
    </source>
</evidence>
<organism evidence="7 8">
    <name type="scientific">Cloacibacillus porcorum</name>
    <dbReference type="NCBI Taxonomy" id="1197717"/>
    <lineage>
        <taxon>Bacteria</taxon>
        <taxon>Thermotogati</taxon>
        <taxon>Synergistota</taxon>
        <taxon>Synergistia</taxon>
        <taxon>Synergistales</taxon>
        <taxon>Synergistaceae</taxon>
        <taxon>Cloacibacillus</taxon>
    </lineage>
</organism>
<dbReference type="EMBL" id="CP016757">
    <property type="protein sequence ID" value="ANZ45500.1"/>
    <property type="molecule type" value="Genomic_DNA"/>
</dbReference>
<dbReference type="KEGG" id="cpor:BED41_10725"/>
<evidence type="ECO:0008006" key="9">
    <source>
        <dbReference type="Google" id="ProtNLM"/>
    </source>
</evidence>
<dbReference type="SUPFAM" id="SSF47240">
    <property type="entry name" value="Ferritin-like"/>
    <property type="match status" value="1"/>
</dbReference>
<dbReference type="OrthoDB" id="9796238at2"/>
<protein>
    <recommendedName>
        <fullName evidence="9">Ferritin</fullName>
    </recommendedName>
</protein>
<accession>A0A1B2I6A9</accession>
<gene>
    <name evidence="7" type="ORF">BED41_10725</name>
</gene>
<dbReference type="GO" id="GO:0006879">
    <property type="term" value="P:intracellular iron ion homeostasis"/>
    <property type="evidence" value="ECO:0007669"/>
    <property type="project" value="UniProtKB-KW"/>
</dbReference>
<keyword evidence="3" id="KW-0408">Iron</keyword>
<evidence type="ECO:0000256" key="2">
    <source>
        <dbReference type="ARBA" id="ARBA00022723"/>
    </source>
</evidence>
<reference evidence="7" key="1">
    <citation type="submission" date="2016-08" db="EMBL/GenBank/DDBJ databases">
        <title>Complete genome of Cloacibacillus porcorum.</title>
        <authorList>
            <person name="Looft T."/>
            <person name="Bayles D.O."/>
            <person name="Alt D.P."/>
        </authorList>
    </citation>
    <scope>NUCLEOTIDE SEQUENCE [LARGE SCALE GENOMIC DNA]</scope>
    <source>
        <strain evidence="7">CL-84</strain>
    </source>
</reference>
<dbReference type="GO" id="GO:0046872">
    <property type="term" value="F:metal ion binding"/>
    <property type="evidence" value="ECO:0007669"/>
    <property type="project" value="UniProtKB-KW"/>
</dbReference>
<dbReference type="Gene3D" id="6.10.140.1960">
    <property type="match status" value="1"/>
</dbReference>
<keyword evidence="8" id="KW-1185">Reference proteome</keyword>
<dbReference type="RefSeq" id="WP_066745897.1">
    <property type="nucleotide sequence ID" value="NZ_CALCLR010000030.1"/>
</dbReference>
<keyword evidence="5" id="KW-1284">Encapsulin nanocompartment</keyword>
<dbReference type="InterPro" id="IPR009078">
    <property type="entry name" value="Ferritin-like_SF"/>
</dbReference>
<dbReference type="InterPro" id="IPR054581">
    <property type="entry name" value="EncFtn-like"/>
</dbReference>
<feature type="region of interest" description="Disordered" evidence="6">
    <location>
        <begin position="94"/>
        <end position="116"/>
    </location>
</feature>
<evidence type="ECO:0000313" key="8">
    <source>
        <dbReference type="Proteomes" id="UP000093044"/>
    </source>
</evidence>
<comment type="subcellular location">
    <subcellularLocation>
        <location evidence="4">Encapsulin nanocompartment</location>
    </subcellularLocation>
</comment>
<sequence>MEAYTEPYSLLNKQTVDIAQALKSLQEELEAIDFYNQRVNTCTNEDLKRIMAHNRDEEIEHSAMLVGWLKVYMNGWDKEIGEYVANAKAGTMGIDLEDGPDAAPGASGQDLKIGKL</sequence>
<evidence type="ECO:0000256" key="6">
    <source>
        <dbReference type="SAM" id="MobiDB-lite"/>
    </source>
</evidence>
<dbReference type="Proteomes" id="UP000093044">
    <property type="component" value="Chromosome"/>
</dbReference>
<proteinExistence type="predicted"/>
<dbReference type="GO" id="GO:0140737">
    <property type="term" value="C:encapsulin nanocompartment"/>
    <property type="evidence" value="ECO:0007669"/>
    <property type="project" value="UniProtKB-SubCell"/>
</dbReference>
<dbReference type="STRING" id="1197717.BED41_10725"/>
<keyword evidence="1" id="KW-0409">Iron storage</keyword>
<evidence type="ECO:0000256" key="5">
    <source>
        <dbReference type="ARBA" id="ARBA00033787"/>
    </source>
</evidence>
<evidence type="ECO:0000256" key="4">
    <source>
        <dbReference type="ARBA" id="ARBA00033738"/>
    </source>
</evidence>
<dbReference type="CDD" id="cd00657">
    <property type="entry name" value="Ferritin_like"/>
    <property type="match status" value="1"/>
</dbReference>
<name>A0A1B2I6A9_9BACT</name>
<dbReference type="GeneID" id="83058320"/>
<keyword evidence="2" id="KW-0479">Metal-binding</keyword>
<dbReference type="Pfam" id="PF22277">
    <property type="entry name" value="EncFtn-like"/>
    <property type="match status" value="1"/>
</dbReference>